<organism evidence="8 9">
    <name type="scientific">Nakaseomyces bracarensis</name>
    <dbReference type="NCBI Taxonomy" id="273131"/>
    <lineage>
        <taxon>Eukaryota</taxon>
        <taxon>Fungi</taxon>
        <taxon>Dikarya</taxon>
        <taxon>Ascomycota</taxon>
        <taxon>Saccharomycotina</taxon>
        <taxon>Saccharomycetes</taxon>
        <taxon>Saccharomycetales</taxon>
        <taxon>Saccharomycetaceae</taxon>
        <taxon>Nakaseomyces</taxon>
    </lineage>
</organism>
<dbReference type="PANTHER" id="PTHR21615:SF2">
    <property type="entry name" value="CYCLIN N-TERMINAL DOMAIN-CONTAINING PROTEIN 1"/>
    <property type="match status" value="1"/>
</dbReference>
<gene>
    <name evidence="8" type="ORF">RNJ44_03549</name>
</gene>
<keyword evidence="3 5" id="KW-0195">Cyclin</keyword>
<dbReference type="PANTHER" id="PTHR21615">
    <property type="entry name" value="CYCLIN N-TERMINAL DOMAIN-CONTAINING PROTEIN 1"/>
    <property type="match status" value="1"/>
</dbReference>
<comment type="function">
    <text evidence="5">G1/S-specific cyclin essential for the control of the cell cycle at the G1/S (start) transition.</text>
</comment>
<dbReference type="InterPro" id="IPR006671">
    <property type="entry name" value="Cyclin_N"/>
</dbReference>
<dbReference type="SMART" id="SM00385">
    <property type="entry name" value="CYCLIN"/>
    <property type="match status" value="1"/>
</dbReference>
<keyword evidence="2 5" id="KW-0132">Cell division</keyword>
<evidence type="ECO:0000256" key="3">
    <source>
        <dbReference type="ARBA" id="ARBA00023127"/>
    </source>
</evidence>
<evidence type="ECO:0000256" key="2">
    <source>
        <dbReference type="ARBA" id="ARBA00022618"/>
    </source>
</evidence>
<dbReference type="CDD" id="cd20559">
    <property type="entry name" value="CYCLIN_ScCLN_like"/>
    <property type="match status" value="1"/>
</dbReference>
<keyword evidence="9" id="KW-1185">Reference proteome</keyword>
<accession>A0ABR4NXC8</accession>
<evidence type="ECO:0000256" key="5">
    <source>
        <dbReference type="PIRNR" id="PIRNR001770"/>
    </source>
</evidence>
<dbReference type="InterPro" id="IPR048258">
    <property type="entry name" value="Cyclins_cyclin-box"/>
</dbReference>
<dbReference type="InterPro" id="IPR013763">
    <property type="entry name" value="Cyclin-like_dom"/>
</dbReference>
<comment type="similarity">
    <text evidence="1 5 6">Belongs to the cyclin family.</text>
</comment>
<sequence>MTGLVVNAKQTYYPIELSNAELLSHYETVQEYHNDISENILRTAAKFKPDTKLIDSQPQMNPYETRSTMVNFLFELSQLTRVTNGIFFHSVRLYDRYCSKRIILREQANLVAGTCLWLAAKTWGGCSHIINDVTIPTGGRFYGPNPRARVPRLSELVHYCGGSEVYDESMFTQMERHILDTLNWDVYEMSINDYVLNVDENCLIQYELYEAQLKYSREMKMKHNSVSSKSTIDMVDDDEEYSELRMKIELINLKKFLIDLSSWNYEFVKLEMFELCHAIFDVINKFTNQDQGPLLSMPMITKVVSEKLVNSFIECIVKLPDSVFRVYKDQTGVFDFIAKVRDFYEEYQRKYQAPSFMDITKRLAINTQYVDIATGVPSPTYSTDTLTPMRQSSAHSENSLFSLNNAGSSSPLTPHMHTFTHFKNNSANCSSSSLNSLGQRIPCNDVTNIHTIPKNDKPIFGGFDKENCLPV</sequence>
<name>A0ABR4NXC8_9SACH</name>
<dbReference type="PROSITE" id="PS00292">
    <property type="entry name" value="CYCLINS"/>
    <property type="match status" value="1"/>
</dbReference>
<evidence type="ECO:0000256" key="1">
    <source>
        <dbReference type="ARBA" id="ARBA00008742"/>
    </source>
</evidence>
<proteinExistence type="inferred from homology"/>
<evidence type="ECO:0000313" key="9">
    <source>
        <dbReference type="Proteomes" id="UP001623330"/>
    </source>
</evidence>
<dbReference type="InterPro" id="IPR036915">
    <property type="entry name" value="Cyclin-like_sf"/>
</dbReference>
<dbReference type="Pfam" id="PF00134">
    <property type="entry name" value="Cyclin_N"/>
    <property type="match status" value="1"/>
</dbReference>
<evidence type="ECO:0000313" key="8">
    <source>
        <dbReference type="EMBL" id="KAL3233509.1"/>
    </source>
</evidence>
<evidence type="ECO:0000256" key="4">
    <source>
        <dbReference type="ARBA" id="ARBA00023306"/>
    </source>
</evidence>
<dbReference type="EMBL" id="JBEVYD010000004">
    <property type="protein sequence ID" value="KAL3233509.1"/>
    <property type="molecule type" value="Genomic_DNA"/>
</dbReference>
<protein>
    <recommendedName>
        <fullName evidence="5">G1/S-specific cyclin</fullName>
    </recommendedName>
</protein>
<dbReference type="Gene3D" id="1.10.472.10">
    <property type="entry name" value="Cyclin-like"/>
    <property type="match status" value="1"/>
</dbReference>
<dbReference type="InterPro" id="IPR014399">
    <property type="entry name" value="Cyclin_CLN"/>
</dbReference>
<dbReference type="Proteomes" id="UP001623330">
    <property type="component" value="Unassembled WGS sequence"/>
</dbReference>
<dbReference type="PIRSF" id="PIRSF001770">
    <property type="entry name" value="Cyclin_CLN"/>
    <property type="match status" value="1"/>
</dbReference>
<keyword evidence="4 5" id="KW-0131">Cell cycle</keyword>
<evidence type="ECO:0000259" key="7">
    <source>
        <dbReference type="SMART" id="SM00385"/>
    </source>
</evidence>
<dbReference type="SUPFAM" id="SSF47954">
    <property type="entry name" value="Cyclin-like"/>
    <property type="match status" value="1"/>
</dbReference>
<feature type="domain" description="Cyclin-like" evidence="7">
    <location>
        <begin position="71"/>
        <end position="180"/>
    </location>
</feature>
<reference evidence="8 9" key="1">
    <citation type="submission" date="2024-05" db="EMBL/GenBank/DDBJ databases">
        <title>Long read based assembly of the Candida bracarensis genome reveals expanded adhesin content.</title>
        <authorList>
            <person name="Marcet-Houben M."/>
            <person name="Ksiezopolska E."/>
            <person name="Gabaldon T."/>
        </authorList>
    </citation>
    <scope>NUCLEOTIDE SEQUENCE [LARGE SCALE GENOMIC DNA]</scope>
    <source>
        <strain evidence="8 9">CBM6</strain>
    </source>
</reference>
<comment type="caution">
    <text evidence="8">The sequence shown here is derived from an EMBL/GenBank/DDBJ whole genome shotgun (WGS) entry which is preliminary data.</text>
</comment>
<evidence type="ECO:0000256" key="6">
    <source>
        <dbReference type="RuleBase" id="RU000383"/>
    </source>
</evidence>